<dbReference type="PANTHER" id="PTHR46422">
    <property type="entry name" value="SERINE/THREONINE-PROTEIN PHOSPHATASE BSL3"/>
    <property type="match status" value="1"/>
</dbReference>
<reference evidence="2" key="1">
    <citation type="submission" date="2019-12" db="EMBL/GenBank/DDBJ databases">
        <title>Genome sequencing and annotation of Brassica cretica.</title>
        <authorList>
            <person name="Studholme D.J."/>
            <person name="Sarris P."/>
        </authorList>
    </citation>
    <scope>NUCLEOTIDE SEQUENCE</scope>
    <source>
        <strain evidence="2">PFS-109/04</strain>
        <tissue evidence="2">Leaf</tissue>
    </source>
</reference>
<organism evidence="2 3">
    <name type="scientific">Brassica cretica</name>
    <name type="common">Mustard</name>
    <dbReference type="NCBI Taxonomy" id="69181"/>
    <lineage>
        <taxon>Eukaryota</taxon>
        <taxon>Viridiplantae</taxon>
        <taxon>Streptophyta</taxon>
        <taxon>Embryophyta</taxon>
        <taxon>Tracheophyta</taxon>
        <taxon>Spermatophyta</taxon>
        <taxon>Magnoliopsida</taxon>
        <taxon>eudicotyledons</taxon>
        <taxon>Gunneridae</taxon>
        <taxon>Pentapetalae</taxon>
        <taxon>rosids</taxon>
        <taxon>malvids</taxon>
        <taxon>Brassicales</taxon>
        <taxon>Brassicaceae</taxon>
        <taxon>Brassiceae</taxon>
        <taxon>Brassica</taxon>
    </lineage>
</organism>
<protein>
    <recommendedName>
        <fullName evidence="1">Calcineurin-like phosphoesterase domain-containing protein</fullName>
    </recommendedName>
</protein>
<feature type="domain" description="Calcineurin-like phosphoesterase" evidence="1">
    <location>
        <begin position="32"/>
        <end position="83"/>
    </location>
</feature>
<dbReference type="InterPro" id="IPR004843">
    <property type="entry name" value="Calcineurin-like_PHP"/>
</dbReference>
<evidence type="ECO:0000259" key="1">
    <source>
        <dbReference type="Pfam" id="PF00149"/>
    </source>
</evidence>
<name>A0A8S9S3G5_BRACR</name>
<sequence length="198" mass="22952">MDAIIEQAEEAERLFTINHSNTNLLELLSKLFGDLHGQFGGLMRLFDEYGSPSTAGDTSYIDYLFLGDYFDREENYIVEGLRPNARGPGLVTFGVRRYLVVVPKLIHPFCLQQFHPLKGHIEDAWMLVDISSLHQELNANRPATPTRGRPLQMTKEVLWLQCKVEEEALMHICLLVFHLMFVYRKDEVWRNQQGCKLR</sequence>
<dbReference type="SUPFAM" id="SSF56300">
    <property type="entry name" value="Metallo-dependent phosphatases"/>
    <property type="match status" value="1"/>
</dbReference>
<dbReference type="GO" id="GO:0016787">
    <property type="term" value="F:hydrolase activity"/>
    <property type="evidence" value="ECO:0007669"/>
    <property type="project" value="InterPro"/>
</dbReference>
<evidence type="ECO:0000313" key="2">
    <source>
        <dbReference type="EMBL" id="KAF3587697.1"/>
    </source>
</evidence>
<dbReference type="Gene3D" id="3.60.21.10">
    <property type="match status" value="1"/>
</dbReference>
<evidence type="ECO:0000313" key="3">
    <source>
        <dbReference type="Proteomes" id="UP000712600"/>
    </source>
</evidence>
<dbReference type="InterPro" id="IPR006186">
    <property type="entry name" value="Ser/Thr-sp_prot-phosphatase"/>
</dbReference>
<dbReference type="PRINTS" id="PR00114">
    <property type="entry name" value="STPHPHTASE"/>
</dbReference>
<comment type="caution">
    <text evidence="2">The sequence shown here is derived from an EMBL/GenBank/DDBJ whole genome shotgun (WGS) entry which is preliminary data.</text>
</comment>
<dbReference type="Pfam" id="PF00149">
    <property type="entry name" value="Metallophos"/>
    <property type="match status" value="1"/>
</dbReference>
<gene>
    <name evidence="2" type="ORF">F2Q69_00026085</name>
</gene>
<dbReference type="EMBL" id="QGKX02000088">
    <property type="protein sequence ID" value="KAF3587697.1"/>
    <property type="molecule type" value="Genomic_DNA"/>
</dbReference>
<dbReference type="InterPro" id="IPR029052">
    <property type="entry name" value="Metallo-depent_PP-like"/>
</dbReference>
<dbReference type="PANTHER" id="PTHR46422:SF4">
    <property type="entry name" value="SERINE_THREONINE-PROTEIN PHOSPHATASE BSL3"/>
    <property type="match status" value="1"/>
</dbReference>
<proteinExistence type="predicted"/>
<accession>A0A8S9S3G5</accession>
<dbReference type="Proteomes" id="UP000712600">
    <property type="component" value="Unassembled WGS sequence"/>
</dbReference>
<dbReference type="AlphaFoldDB" id="A0A8S9S3G5"/>